<dbReference type="EMBL" id="CP061800">
    <property type="protein sequence ID" value="QTA90083.1"/>
    <property type="molecule type" value="Genomic_DNA"/>
</dbReference>
<gene>
    <name evidence="1" type="ORF">dnm_061440</name>
</gene>
<reference evidence="1" key="1">
    <citation type="journal article" date="2021" name="Microb. Physiol.">
        <title>Proteogenomic Insights into the Physiology of Marine, Sulfate-Reducing, Filamentous Desulfonema limicola and Desulfonema magnum.</title>
        <authorList>
            <person name="Schnaars V."/>
            <person name="Wohlbrand L."/>
            <person name="Scheve S."/>
            <person name="Hinrichs C."/>
            <person name="Reinhardt R."/>
            <person name="Rabus R."/>
        </authorList>
    </citation>
    <scope>NUCLEOTIDE SEQUENCE</scope>
    <source>
        <strain evidence="1">4be13</strain>
    </source>
</reference>
<protein>
    <submittedName>
        <fullName evidence="1">Uncharacterized protein</fullName>
    </submittedName>
</protein>
<sequence length="38" mass="4775">MIYFIFTNKKYSDKKYKQMNHIRKKSEYLVSNILILFK</sequence>
<dbReference type="Proteomes" id="UP000663722">
    <property type="component" value="Chromosome"/>
</dbReference>
<keyword evidence="2" id="KW-1185">Reference proteome</keyword>
<evidence type="ECO:0000313" key="1">
    <source>
        <dbReference type="EMBL" id="QTA90083.1"/>
    </source>
</evidence>
<organism evidence="1 2">
    <name type="scientific">Desulfonema magnum</name>
    <dbReference type="NCBI Taxonomy" id="45655"/>
    <lineage>
        <taxon>Bacteria</taxon>
        <taxon>Pseudomonadati</taxon>
        <taxon>Thermodesulfobacteriota</taxon>
        <taxon>Desulfobacteria</taxon>
        <taxon>Desulfobacterales</taxon>
        <taxon>Desulfococcaceae</taxon>
        <taxon>Desulfonema</taxon>
    </lineage>
</organism>
<dbReference type="AlphaFoldDB" id="A0A975BR49"/>
<name>A0A975BR49_9BACT</name>
<dbReference type="KEGG" id="dmm:dnm_061440"/>
<accession>A0A975BR49</accession>
<evidence type="ECO:0000313" key="2">
    <source>
        <dbReference type="Proteomes" id="UP000663722"/>
    </source>
</evidence>
<proteinExistence type="predicted"/>